<dbReference type="RefSeq" id="WP_039097313.1">
    <property type="nucleotide sequence ID" value="NZ_JTDN01000002.1"/>
</dbReference>
<evidence type="ECO:0000256" key="1">
    <source>
        <dbReference type="SAM" id="MobiDB-lite"/>
    </source>
</evidence>
<dbReference type="OrthoDB" id="9814037at2"/>
<dbReference type="Pfam" id="PF13453">
    <property type="entry name" value="Zn_ribbon_TFIIB"/>
    <property type="match status" value="1"/>
</dbReference>
<dbReference type="EMBL" id="JTDN01000002">
    <property type="protein sequence ID" value="KHL24849.1"/>
    <property type="molecule type" value="Genomic_DNA"/>
</dbReference>
<feature type="region of interest" description="Disordered" evidence="1">
    <location>
        <begin position="58"/>
        <end position="121"/>
    </location>
</feature>
<feature type="compositionally biased region" description="Basic and acidic residues" evidence="1">
    <location>
        <begin position="86"/>
        <end position="96"/>
    </location>
</feature>
<accession>A0A0B2BTU0</accession>
<evidence type="ECO:0000259" key="2">
    <source>
        <dbReference type="Pfam" id="PF13453"/>
    </source>
</evidence>
<dbReference type="Proteomes" id="UP000030988">
    <property type="component" value="Unassembled WGS sequence"/>
</dbReference>
<sequence length="121" mass="13456">MRTPEAVAGMLCPVCQVSLAMSDRQGIEIDYCPQCRGVWLDRGELDKIIERNVAAEVAQAPQAAPAPASAPYPPQAASPWGQGQQQRDHRHDDRGAHHQGGYDQRHGKPKRRKSFIEELFD</sequence>
<dbReference type="InterPro" id="IPR027392">
    <property type="entry name" value="TF_Znf"/>
</dbReference>
<feature type="compositionally biased region" description="Low complexity" evidence="1">
    <location>
        <begin position="58"/>
        <end position="67"/>
    </location>
</feature>
<evidence type="ECO:0000313" key="3">
    <source>
        <dbReference type="EMBL" id="KHL24849.1"/>
    </source>
</evidence>
<feature type="domain" description="Transcription factor zinc-finger" evidence="2">
    <location>
        <begin position="12"/>
        <end position="51"/>
    </location>
</feature>
<protein>
    <recommendedName>
        <fullName evidence="2">Transcription factor zinc-finger domain-containing protein</fullName>
    </recommendedName>
</protein>
<reference evidence="3 4" key="1">
    <citation type="submission" date="2014-11" db="EMBL/GenBank/DDBJ databases">
        <title>Draft genome sequence of Kirrobacter mercurialis.</title>
        <authorList>
            <person name="Coil D.A."/>
            <person name="Eisen J.A."/>
        </authorList>
    </citation>
    <scope>NUCLEOTIDE SEQUENCE [LARGE SCALE GENOMIC DNA]</scope>
    <source>
        <strain evidence="3 4">Coronado</strain>
    </source>
</reference>
<comment type="caution">
    <text evidence="3">The sequence shown here is derived from an EMBL/GenBank/DDBJ whole genome shotgun (WGS) entry which is preliminary data.</text>
</comment>
<proteinExistence type="predicted"/>
<dbReference type="STRING" id="1572751.PK98_13265"/>
<keyword evidence="4" id="KW-1185">Reference proteome</keyword>
<evidence type="ECO:0000313" key="4">
    <source>
        <dbReference type="Proteomes" id="UP000030988"/>
    </source>
</evidence>
<name>A0A0B2BTU0_9SPHN</name>
<dbReference type="AlphaFoldDB" id="A0A0B2BTU0"/>
<gene>
    <name evidence="3" type="ORF">PK98_13265</name>
</gene>
<organism evidence="3 4">
    <name type="scientific">Croceibacterium mercuriale</name>
    <dbReference type="NCBI Taxonomy" id="1572751"/>
    <lineage>
        <taxon>Bacteria</taxon>
        <taxon>Pseudomonadati</taxon>
        <taxon>Pseudomonadota</taxon>
        <taxon>Alphaproteobacteria</taxon>
        <taxon>Sphingomonadales</taxon>
        <taxon>Erythrobacteraceae</taxon>
        <taxon>Croceibacterium</taxon>
    </lineage>
</organism>